<dbReference type="CDD" id="cd01335">
    <property type="entry name" value="Radical_SAM"/>
    <property type="match status" value="1"/>
</dbReference>
<comment type="caution">
    <text evidence="9">The sequence shown here is derived from an EMBL/GenBank/DDBJ whole genome shotgun (WGS) entry which is preliminary data.</text>
</comment>
<evidence type="ECO:0000259" key="8">
    <source>
        <dbReference type="PROSITE" id="PS51918"/>
    </source>
</evidence>
<keyword evidence="10" id="KW-1185">Reference proteome</keyword>
<evidence type="ECO:0000313" key="9">
    <source>
        <dbReference type="EMBL" id="GBF88258.1"/>
    </source>
</evidence>
<dbReference type="OrthoDB" id="204498at2759"/>
<dbReference type="GO" id="GO:0046872">
    <property type="term" value="F:metal ion binding"/>
    <property type="evidence" value="ECO:0007669"/>
    <property type="project" value="UniProtKB-KW"/>
</dbReference>
<evidence type="ECO:0000256" key="3">
    <source>
        <dbReference type="ARBA" id="ARBA00022691"/>
    </source>
</evidence>
<dbReference type="AlphaFoldDB" id="A0A2V0NLG5"/>
<gene>
    <name evidence="9" type="ORF">Rsub_00970</name>
</gene>
<dbReference type="Proteomes" id="UP000247498">
    <property type="component" value="Unassembled WGS sequence"/>
</dbReference>
<dbReference type="InParanoid" id="A0A2V0NLG5"/>
<keyword evidence="3" id="KW-0949">S-adenosyl-L-methionine</keyword>
<dbReference type="InterPro" id="IPR007197">
    <property type="entry name" value="rSAM"/>
</dbReference>
<dbReference type="PANTHER" id="PTHR30544">
    <property type="entry name" value="23S RRNA METHYLTRANSFERASE"/>
    <property type="match status" value="1"/>
</dbReference>
<evidence type="ECO:0000256" key="7">
    <source>
        <dbReference type="SAM" id="MobiDB-lite"/>
    </source>
</evidence>
<evidence type="ECO:0000256" key="5">
    <source>
        <dbReference type="ARBA" id="ARBA00023004"/>
    </source>
</evidence>
<keyword evidence="6" id="KW-0411">Iron-sulfur</keyword>
<organism evidence="9 10">
    <name type="scientific">Raphidocelis subcapitata</name>
    <dbReference type="NCBI Taxonomy" id="307507"/>
    <lineage>
        <taxon>Eukaryota</taxon>
        <taxon>Viridiplantae</taxon>
        <taxon>Chlorophyta</taxon>
        <taxon>core chlorophytes</taxon>
        <taxon>Chlorophyceae</taxon>
        <taxon>CS clade</taxon>
        <taxon>Sphaeropleales</taxon>
        <taxon>Selenastraceae</taxon>
        <taxon>Raphidocelis</taxon>
    </lineage>
</organism>
<dbReference type="SFLD" id="SFLDG01062">
    <property type="entry name" value="methyltransferase_(Class_A)"/>
    <property type="match status" value="1"/>
</dbReference>
<reference evidence="9 10" key="1">
    <citation type="journal article" date="2018" name="Sci. Rep.">
        <title>Raphidocelis subcapitata (=Pseudokirchneriella subcapitata) provides an insight into genome evolution and environmental adaptations in the Sphaeropleales.</title>
        <authorList>
            <person name="Suzuki S."/>
            <person name="Yamaguchi H."/>
            <person name="Nakajima N."/>
            <person name="Kawachi M."/>
        </authorList>
    </citation>
    <scope>NUCLEOTIDE SEQUENCE [LARGE SCALE GENOMIC DNA]</scope>
    <source>
        <strain evidence="9 10">NIES-35</strain>
    </source>
</reference>
<protein>
    <submittedName>
        <fullName evidence="9">Dual-specificity RNA methyltransferase</fullName>
    </submittedName>
</protein>
<dbReference type="GO" id="GO:0070475">
    <property type="term" value="P:rRNA base methylation"/>
    <property type="evidence" value="ECO:0007669"/>
    <property type="project" value="TreeGrafter"/>
</dbReference>
<sequence length="480" mass="48602">MESTPRGRRLLSPNSVWDRAALTEAFREAGVKEEHVHRVYSALLRDPQVAWASIPNLPKAAAALLGSRFSHSTSRVLRVQSSVGGDTVKLLIELQDGLQVEAVVMTYDTTQRYSDAREAASDDGDGEDDGGGGPEAARGSGAEAEEEAAAEASGRDGGAAASTSGGAGTGGAAVCWGGRRGTLCVSSQVGCQMGCTFCATGTMGLKGNLTAGEIIEQLVHAARVASVRNCVFMGMGEPLANYEAVRCAVGLMTDPRLFALARRHVTVSTVGVVPRLRDMARDMPGVSLALSLHAPDQQLRAAIVPSARAYPLHRLMEAVGDYQAATGQRVFVEYVLLAGVNDGEDRARALGALLSGRDVHVNLIPWNPVLAGEGIEYAAPPPGAVAAFAAAVRGHGLSVTVRQEKGQDISGACGQLVIDTAAAAAAAAAAARTGGSGGSGGGGGGGGGGGTVGGGARQGGCGRGQGGGSLRDIEDLAAVV</sequence>
<dbReference type="PANTHER" id="PTHR30544:SF8">
    <property type="entry name" value="RADICAL SAM SUPERFAMILY PROTEIN"/>
    <property type="match status" value="1"/>
</dbReference>
<evidence type="ECO:0000313" key="10">
    <source>
        <dbReference type="Proteomes" id="UP000247498"/>
    </source>
</evidence>
<dbReference type="FunCoup" id="A0A2V0NLG5">
    <property type="interactions" value="459"/>
</dbReference>
<dbReference type="GO" id="GO:0030488">
    <property type="term" value="P:tRNA methylation"/>
    <property type="evidence" value="ECO:0007669"/>
    <property type="project" value="TreeGrafter"/>
</dbReference>
<dbReference type="InterPro" id="IPR040072">
    <property type="entry name" value="Methyltransferase_A"/>
</dbReference>
<dbReference type="PROSITE" id="PS51918">
    <property type="entry name" value="RADICAL_SAM"/>
    <property type="match status" value="1"/>
</dbReference>
<comment type="cofactor">
    <cofactor evidence="1">
        <name>[4Fe-4S] cluster</name>
        <dbReference type="ChEBI" id="CHEBI:49883"/>
    </cofactor>
</comment>
<keyword evidence="5" id="KW-0408">Iron</keyword>
<dbReference type="SFLD" id="SFLDS00029">
    <property type="entry name" value="Radical_SAM"/>
    <property type="match status" value="1"/>
</dbReference>
<dbReference type="STRING" id="307507.A0A2V0NLG5"/>
<keyword evidence="9" id="KW-0808">Transferase</keyword>
<dbReference type="Gene3D" id="3.20.20.70">
    <property type="entry name" value="Aldolase class I"/>
    <property type="match status" value="1"/>
</dbReference>
<keyword evidence="4" id="KW-0479">Metal-binding</keyword>
<feature type="compositionally biased region" description="Acidic residues" evidence="7">
    <location>
        <begin position="121"/>
        <end position="130"/>
    </location>
</feature>
<feature type="region of interest" description="Disordered" evidence="7">
    <location>
        <begin position="114"/>
        <end position="167"/>
    </location>
</feature>
<accession>A0A2V0NLG5</accession>
<dbReference type="EMBL" id="BDRX01000004">
    <property type="protein sequence ID" value="GBF88258.1"/>
    <property type="molecule type" value="Genomic_DNA"/>
</dbReference>
<dbReference type="SUPFAM" id="SSF102114">
    <property type="entry name" value="Radical SAM enzymes"/>
    <property type="match status" value="1"/>
</dbReference>
<keyword evidence="9" id="KW-0489">Methyltransferase</keyword>
<dbReference type="Pfam" id="PF04055">
    <property type="entry name" value="Radical_SAM"/>
    <property type="match status" value="1"/>
</dbReference>
<name>A0A2V0NLG5_9CHLO</name>
<dbReference type="InterPro" id="IPR013785">
    <property type="entry name" value="Aldolase_TIM"/>
</dbReference>
<evidence type="ECO:0000256" key="2">
    <source>
        <dbReference type="ARBA" id="ARBA00022485"/>
    </source>
</evidence>
<evidence type="ECO:0000256" key="6">
    <source>
        <dbReference type="ARBA" id="ARBA00023014"/>
    </source>
</evidence>
<dbReference type="InterPro" id="IPR058240">
    <property type="entry name" value="rSAM_sf"/>
</dbReference>
<dbReference type="GO" id="GO:0008168">
    <property type="term" value="F:methyltransferase activity"/>
    <property type="evidence" value="ECO:0007669"/>
    <property type="project" value="UniProtKB-KW"/>
</dbReference>
<evidence type="ECO:0000256" key="4">
    <source>
        <dbReference type="ARBA" id="ARBA00022723"/>
    </source>
</evidence>
<proteinExistence type="predicted"/>
<dbReference type="GO" id="GO:0051539">
    <property type="term" value="F:4 iron, 4 sulfur cluster binding"/>
    <property type="evidence" value="ECO:0007669"/>
    <property type="project" value="UniProtKB-KW"/>
</dbReference>
<evidence type="ECO:0000256" key="1">
    <source>
        <dbReference type="ARBA" id="ARBA00001966"/>
    </source>
</evidence>
<keyword evidence="2" id="KW-0004">4Fe-4S</keyword>
<feature type="domain" description="Radical SAM core" evidence="8">
    <location>
        <begin position="177"/>
        <end position="408"/>
    </location>
</feature>